<dbReference type="Gene3D" id="1.25.40.840">
    <property type="entry name" value="CCR4-NOT transcription complex subunit 1 TTP binding domain"/>
    <property type="match status" value="1"/>
</dbReference>
<dbReference type="Proteomes" id="UP000288805">
    <property type="component" value="Unassembled WGS sequence"/>
</dbReference>
<proteinExistence type="predicted"/>
<dbReference type="PANTHER" id="PTHR13162:SF8">
    <property type="entry name" value="CCR4-NOT TRANSCRIPTION COMPLEX SUBUNIT 1"/>
    <property type="match status" value="1"/>
</dbReference>
<comment type="caution">
    <text evidence="3">The sequence shown here is derived from an EMBL/GenBank/DDBJ whole genome shotgun (WGS) entry which is preliminary data.</text>
</comment>
<organism evidence="3 4">
    <name type="scientific">Vitis vinifera</name>
    <name type="common">Grape</name>
    <dbReference type="NCBI Taxonomy" id="29760"/>
    <lineage>
        <taxon>Eukaryota</taxon>
        <taxon>Viridiplantae</taxon>
        <taxon>Streptophyta</taxon>
        <taxon>Embryophyta</taxon>
        <taxon>Tracheophyta</taxon>
        <taxon>Spermatophyta</taxon>
        <taxon>Magnoliopsida</taxon>
        <taxon>eudicotyledons</taxon>
        <taxon>Gunneridae</taxon>
        <taxon>Pentapetalae</taxon>
        <taxon>rosids</taxon>
        <taxon>Vitales</taxon>
        <taxon>Vitaceae</taxon>
        <taxon>Viteae</taxon>
        <taxon>Vitis</taxon>
    </lineage>
</organism>
<reference evidence="3 4" key="1">
    <citation type="journal article" date="2018" name="PLoS Genet.">
        <title>Population sequencing reveals clonal diversity and ancestral inbreeding in the grapevine cultivar Chardonnay.</title>
        <authorList>
            <person name="Roach M.J."/>
            <person name="Johnson D.L."/>
            <person name="Bohlmann J."/>
            <person name="van Vuuren H.J."/>
            <person name="Jones S.J."/>
            <person name="Pretorius I.S."/>
            <person name="Schmidt S.A."/>
            <person name="Borneman A.R."/>
        </authorList>
    </citation>
    <scope>NUCLEOTIDE SEQUENCE [LARGE SCALE GENOMIC DNA]</scope>
    <source>
        <strain evidence="4">cv. Chardonnay</strain>
        <tissue evidence="3">Leaf</tissue>
    </source>
</reference>
<gene>
    <name evidence="3" type="primary">cnot1_2</name>
    <name evidence="3" type="ORF">CK203_088801</name>
</gene>
<accession>A0A438BRS0</accession>
<dbReference type="Pfam" id="PF16417">
    <property type="entry name" value="CNOT1_TTP_bind"/>
    <property type="match status" value="1"/>
</dbReference>
<protein>
    <submittedName>
        <fullName evidence="3">CCR4-NOT transcription complex subunit 1</fullName>
    </submittedName>
</protein>
<evidence type="ECO:0000256" key="1">
    <source>
        <dbReference type="SAM" id="MobiDB-lite"/>
    </source>
</evidence>
<dbReference type="AlphaFoldDB" id="A0A438BRS0"/>
<dbReference type="InterPro" id="IPR040398">
    <property type="entry name" value="Not1"/>
</dbReference>
<feature type="compositionally biased region" description="Low complexity" evidence="1">
    <location>
        <begin position="95"/>
        <end position="108"/>
    </location>
</feature>
<sequence length="127" mass="14043">MSVIKDDRLGRLGSLIKHQLVTHLTLGIALRGVLDALRKPTDSKIFTFGTKALEQFLDRLIEWPQYCYHILQISHLRGTHPELVAFIERALARTSSSHSESNGGNNSSTDPHSGSAPATLENVEVQN</sequence>
<dbReference type="EMBL" id="QGNW01002648">
    <property type="protein sequence ID" value="RVW13646.1"/>
    <property type="molecule type" value="Genomic_DNA"/>
</dbReference>
<evidence type="ECO:0000313" key="4">
    <source>
        <dbReference type="Proteomes" id="UP000288805"/>
    </source>
</evidence>
<dbReference type="InterPro" id="IPR038535">
    <property type="entry name" value="CNOT1_TTP_bind_sf"/>
</dbReference>
<dbReference type="InterPro" id="IPR032193">
    <property type="entry name" value="CNOT1_TTP_bind"/>
</dbReference>
<dbReference type="GO" id="GO:0017148">
    <property type="term" value="P:negative regulation of translation"/>
    <property type="evidence" value="ECO:0007669"/>
    <property type="project" value="InterPro"/>
</dbReference>
<dbReference type="PANTHER" id="PTHR13162">
    <property type="entry name" value="CCR4-NOT TRANSCRIPTION COMPLEX"/>
    <property type="match status" value="1"/>
</dbReference>
<feature type="region of interest" description="Disordered" evidence="1">
    <location>
        <begin position="95"/>
        <end position="127"/>
    </location>
</feature>
<feature type="domain" description="CCR4-NOT transcription complex subunit 1 TTP binding" evidence="2">
    <location>
        <begin position="12"/>
        <end position="97"/>
    </location>
</feature>
<evidence type="ECO:0000259" key="2">
    <source>
        <dbReference type="Pfam" id="PF16417"/>
    </source>
</evidence>
<dbReference type="GO" id="GO:0030015">
    <property type="term" value="C:CCR4-NOT core complex"/>
    <property type="evidence" value="ECO:0007669"/>
    <property type="project" value="InterPro"/>
</dbReference>
<evidence type="ECO:0000313" key="3">
    <source>
        <dbReference type="EMBL" id="RVW13646.1"/>
    </source>
</evidence>
<name>A0A438BRS0_VITVI</name>